<name>A0A1H1NXH8_9MICO</name>
<organism evidence="2 3">
    <name type="scientific">Microbacterium paraoxydans</name>
    <dbReference type="NCBI Taxonomy" id="199592"/>
    <lineage>
        <taxon>Bacteria</taxon>
        <taxon>Bacillati</taxon>
        <taxon>Actinomycetota</taxon>
        <taxon>Actinomycetes</taxon>
        <taxon>Micrococcales</taxon>
        <taxon>Microbacteriaceae</taxon>
        <taxon>Microbacterium</taxon>
    </lineage>
</organism>
<accession>A0A1H1NXH8</accession>
<dbReference type="Proteomes" id="UP000182126">
    <property type="component" value="Chromosome I"/>
</dbReference>
<proteinExistence type="predicted"/>
<sequence length="122" mass="12314">MSSMSLSTATALPASARPATRLRITARGRRTLLALASVPLAAGIAFAAIGGGSAIASGVDAPAVSVETVTVMPGDTLWSIASSIAPAADPRDVIGEISRMNLLRGGELQVGQELALPARYTD</sequence>
<reference evidence="2 3" key="1">
    <citation type="submission" date="2016-10" db="EMBL/GenBank/DDBJ databases">
        <authorList>
            <person name="de Groot N.N."/>
        </authorList>
    </citation>
    <scope>NUCLEOTIDE SEQUENCE [LARGE SCALE GENOMIC DNA]</scope>
    <source>
        <strain evidence="2 3">DSM 15019</strain>
    </source>
</reference>
<evidence type="ECO:0000313" key="2">
    <source>
        <dbReference type="EMBL" id="SDS03691.1"/>
    </source>
</evidence>
<dbReference type="PROSITE" id="PS51782">
    <property type="entry name" value="LYSM"/>
    <property type="match status" value="1"/>
</dbReference>
<dbReference type="eggNOG" id="COG1388">
    <property type="taxonomic scope" value="Bacteria"/>
</dbReference>
<dbReference type="RefSeq" id="WP_082750078.1">
    <property type="nucleotide sequence ID" value="NZ_CBDRLI010000003.1"/>
</dbReference>
<evidence type="ECO:0000313" key="3">
    <source>
        <dbReference type="Proteomes" id="UP000182126"/>
    </source>
</evidence>
<protein>
    <submittedName>
        <fullName evidence="2">LysM domain-containing protein</fullName>
    </submittedName>
</protein>
<dbReference type="GeneID" id="36300131"/>
<dbReference type="Pfam" id="PF01476">
    <property type="entry name" value="LysM"/>
    <property type="match status" value="1"/>
</dbReference>
<dbReference type="InterPro" id="IPR018392">
    <property type="entry name" value="LysM"/>
</dbReference>
<gene>
    <name evidence="2" type="ORF">SAMN04489809_0937</name>
</gene>
<dbReference type="SMART" id="SM00257">
    <property type="entry name" value="LysM"/>
    <property type="match status" value="1"/>
</dbReference>
<dbReference type="Gene3D" id="3.10.350.10">
    <property type="entry name" value="LysM domain"/>
    <property type="match status" value="1"/>
</dbReference>
<evidence type="ECO:0000259" key="1">
    <source>
        <dbReference type="PROSITE" id="PS51782"/>
    </source>
</evidence>
<dbReference type="InterPro" id="IPR036779">
    <property type="entry name" value="LysM_dom_sf"/>
</dbReference>
<dbReference type="EMBL" id="LT629770">
    <property type="protein sequence ID" value="SDS03691.1"/>
    <property type="molecule type" value="Genomic_DNA"/>
</dbReference>
<dbReference type="AlphaFoldDB" id="A0A1H1NXH8"/>
<dbReference type="CDD" id="cd00118">
    <property type="entry name" value="LysM"/>
    <property type="match status" value="1"/>
</dbReference>
<feature type="domain" description="LysM" evidence="1">
    <location>
        <begin position="67"/>
        <end position="116"/>
    </location>
</feature>